<keyword evidence="5" id="KW-1185">Reference proteome</keyword>
<dbReference type="AlphaFoldDB" id="A0A7Y3W4T8"/>
<dbReference type="Proteomes" id="UP000536835">
    <property type="component" value="Unassembled WGS sequence"/>
</dbReference>
<reference evidence="4 5" key="1">
    <citation type="submission" date="2020-05" db="EMBL/GenBank/DDBJ databases">
        <title>Parvularcula mediterraneae sp. nov., isolated from polypropylene straw from shallow seawater of the seashore of Laganas in Zakynthos island, Greece.</title>
        <authorList>
            <person name="Szabo I."/>
            <person name="Al-Omari J."/>
            <person name="Rado J."/>
            <person name="Szerdahelyi G.S."/>
        </authorList>
    </citation>
    <scope>NUCLEOTIDE SEQUENCE [LARGE SCALE GENOMIC DNA]</scope>
    <source>
        <strain evidence="4 5">ZS-1/3</strain>
    </source>
</reference>
<keyword evidence="2" id="KW-0732">Signal</keyword>
<protein>
    <recommendedName>
        <fullName evidence="3">Putative auto-transporter adhesin head GIN domain-containing protein</fullName>
    </recommendedName>
</protein>
<feature type="domain" description="Putative auto-transporter adhesin head GIN" evidence="3">
    <location>
        <begin position="33"/>
        <end position="195"/>
    </location>
</feature>
<sequence length="212" mass="21443">MKTLSALGVSAAALLAVSSQASAEEVTFDETGFTKVVATAGVDVYVAVGSAFSVTMETKGDPDQARVSKSGDTLTLSREGWKGMNLGRSAKLVYRVTMPSFEGGESKAGSDLFIEGISGGVIYLDSSAGSDIVASGTCDELDAEASSGSDIEAFDLVCKEVTARASSGADIEVTATGSVNAKASSGADVTVRGNPDKIDSRDSSGGSVRVQS</sequence>
<dbReference type="Gene3D" id="2.160.20.120">
    <property type="match status" value="1"/>
</dbReference>
<feature type="signal peptide" evidence="2">
    <location>
        <begin position="1"/>
        <end position="23"/>
    </location>
</feature>
<dbReference type="RefSeq" id="WP_173197156.1">
    <property type="nucleotide sequence ID" value="NZ_JABFCX010000002.1"/>
</dbReference>
<feature type="compositionally biased region" description="Polar residues" evidence="1">
    <location>
        <begin position="203"/>
        <end position="212"/>
    </location>
</feature>
<name>A0A7Y3W4T8_9PROT</name>
<organism evidence="4 5">
    <name type="scientific">Parvularcula mediterranea</name>
    <dbReference type="NCBI Taxonomy" id="2732508"/>
    <lineage>
        <taxon>Bacteria</taxon>
        <taxon>Pseudomonadati</taxon>
        <taxon>Pseudomonadota</taxon>
        <taxon>Alphaproteobacteria</taxon>
        <taxon>Parvularculales</taxon>
        <taxon>Parvularculaceae</taxon>
        <taxon>Parvularcula</taxon>
    </lineage>
</organism>
<evidence type="ECO:0000259" key="3">
    <source>
        <dbReference type="Pfam" id="PF10988"/>
    </source>
</evidence>
<evidence type="ECO:0000313" key="5">
    <source>
        <dbReference type="Proteomes" id="UP000536835"/>
    </source>
</evidence>
<dbReference type="Pfam" id="PF10988">
    <property type="entry name" value="DUF2807"/>
    <property type="match status" value="1"/>
</dbReference>
<dbReference type="EMBL" id="JABFCX010000002">
    <property type="protein sequence ID" value="NNU15592.1"/>
    <property type="molecule type" value="Genomic_DNA"/>
</dbReference>
<evidence type="ECO:0000256" key="2">
    <source>
        <dbReference type="SAM" id="SignalP"/>
    </source>
</evidence>
<comment type="caution">
    <text evidence="4">The sequence shown here is derived from an EMBL/GenBank/DDBJ whole genome shotgun (WGS) entry which is preliminary data.</text>
</comment>
<evidence type="ECO:0000256" key="1">
    <source>
        <dbReference type="SAM" id="MobiDB-lite"/>
    </source>
</evidence>
<gene>
    <name evidence="4" type="ORF">HK107_04570</name>
</gene>
<dbReference type="InterPro" id="IPR021255">
    <property type="entry name" value="DUF2807"/>
</dbReference>
<feature type="chain" id="PRO_5030934974" description="Putative auto-transporter adhesin head GIN domain-containing protein" evidence="2">
    <location>
        <begin position="24"/>
        <end position="212"/>
    </location>
</feature>
<accession>A0A7Y3W4T8</accession>
<evidence type="ECO:0000313" key="4">
    <source>
        <dbReference type="EMBL" id="NNU15592.1"/>
    </source>
</evidence>
<feature type="region of interest" description="Disordered" evidence="1">
    <location>
        <begin position="183"/>
        <end position="212"/>
    </location>
</feature>
<proteinExistence type="predicted"/>